<feature type="coiled-coil region" evidence="5">
    <location>
        <begin position="1002"/>
        <end position="1059"/>
    </location>
</feature>
<organism evidence="9 10">
    <name type="scientific">Phaseolus coccineus</name>
    <name type="common">Scarlet runner bean</name>
    <name type="synonym">Phaseolus multiflorus</name>
    <dbReference type="NCBI Taxonomy" id="3886"/>
    <lineage>
        <taxon>Eukaryota</taxon>
        <taxon>Viridiplantae</taxon>
        <taxon>Streptophyta</taxon>
        <taxon>Embryophyta</taxon>
        <taxon>Tracheophyta</taxon>
        <taxon>Spermatophyta</taxon>
        <taxon>Magnoliopsida</taxon>
        <taxon>eudicotyledons</taxon>
        <taxon>Gunneridae</taxon>
        <taxon>Pentapetalae</taxon>
        <taxon>rosids</taxon>
        <taxon>fabids</taxon>
        <taxon>Fabales</taxon>
        <taxon>Fabaceae</taxon>
        <taxon>Papilionoideae</taxon>
        <taxon>50 kb inversion clade</taxon>
        <taxon>NPAAA clade</taxon>
        <taxon>indigoferoid/millettioid clade</taxon>
        <taxon>Phaseoleae</taxon>
        <taxon>Phaseolus</taxon>
    </lineage>
</organism>
<dbReference type="AlphaFoldDB" id="A0AAN9NMH7"/>
<evidence type="ECO:0000256" key="2">
    <source>
        <dbReference type="ARBA" id="ARBA00022692"/>
    </source>
</evidence>
<feature type="coiled-coil region" evidence="5">
    <location>
        <begin position="918"/>
        <end position="952"/>
    </location>
</feature>
<keyword evidence="2 7" id="KW-0812">Transmembrane</keyword>
<gene>
    <name evidence="9" type="ORF">VNO80_05716</name>
</gene>
<dbReference type="InterPro" id="IPR007656">
    <property type="entry name" value="GTD-bd"/>
</dbReference>
<evidence type="ECO:0000256" key="1">
    <source>
        <dbReference type="ARBA" id="ARBA00004167"/>
    </source>
</evidence>
<comment type="subcellular location">
    <subcellularLocation>
        <location evidence="1">Membrane</location>
        <topology evidence="1">Single-pass membrane protein</topology>
    </subcellularLocation>
</comment>
<feature type="compositionally biased region" description="Basic and acidic residues" evidence="6">
    <location>
        <begin position="602"/>
        <end position="611"/>
    </location>
</feature>
<proteinExistence type="predicted"/>
<evidence type="ECO:0000256" key="4">
    <source>
        <dbReference type="ARBA" id="ARBA00023136"/>
    </source>
</evidence>
<reference evidence="9 10" key="1">
    <citation type="submission" date="2024-01" db="EMBL/GenBank/DDBJ databases">
        <title>The genomes of 5 underutilized Papilionoideae crops provide insights into root nodulation and disease resistanc.</title>
        <authorList>
            <person name="Jiang F."/>
        </authorList>
    </citation>
    <scope>NUCLEOTIDE SEQUENCE [LARGE SCALE GENOMIC DNA]</scope>
    <source>
        <strain evidence="9">JINMINGXINNONG_FW02</strain>
        <tissue evidence="9">Leaves</tissue>
    </source>
</reference>
<dbReference type="Proteomes" id="UP001374584">
    <property type="component" value="Unassembled WGS sequence"/>
</dbReference>
<dbReference type="GO" id="GO:0080115">
    <property type="term" value="F:myosin XI tail binding"/>
    <property type="evidence" value="ECO:0007669"/>
    <property type="project" value="UniProtKB-ARBA"/>
</dbReference>
<evidence type="ECO:0000256" key="3">
    <source>
        <dbReference type="ARBA" id="ARBA00022989"/>
    </source>
</evidence>
<sequence length="1106" mass="124632">MGFCFTPSLSMVVANVYDLPAIFMDGGGDHLRVCHTSHEKNKGLKVETSMATNKFATMLHRNTNKMVVILVYAVLEWVLIALLLLNSLFSYLITKFAKWVGLQPPCVWCSRVDHVLQQENDARVHKDLVCEAHAAEISKLGYCSNHQRLAETHTMCEDCLASRPNHHENSFGMRHRIAFISWVSSHGKHESGDSLIRRCSCCNESLSSQLYPPYLLLKPSWRDENYTSKGSLIVEEAIDDEKSDKDLEFESNNEEGHDDEGVADEHQILSDIESFILREVAEDRSSVSNLHSDEKDGGKDEKEDDLTITELDPSGDDNFACQFTSTMQGLLWEDRSLEVINLHFENCMACDSCRLVPVKLIDYVTSLNFETCKLDEDLGDREQKTQTQTFVHESPIEAQSSILERGGLLTLDENAEKKIMRSVESSENSINLEFEGLKPNSEITTREVQTSLNDDNSVEAATEELDDTQVDLPRSQEPVCSSDCTQEDESSSSEDDAEVQNAFDEFISQNHLSETQSLSNDDNSVEAAMQGPESPPGVNLPPSQEPACSVQCISEDESSSSSDDDAEVQNAFDAFIAQNHLVQSQSLSNDYKSIEADMEEPENTRADHPPSEEPASSSQSIPEDQSITSEDDTEAPNAFDDFIAQNNVCPDKKRVKDNEYAKMIEKTAAVEKNHEETSNESSKCSEPYEVEEDKLPETPRSVDGLQYLLKREPVADDSMDGSVASELECGDPVSTIDRLKTVIKSERMALTAVYQELEEERSASAIAANQTMAMITRLQEEKAAMQMEALQYQRMMEEQSEYDQEALQLLNELMMKREKEKQGLEKELEEYRQKVMEYEAKEKLRVLRRMKDGSVRSRDSSSSCSNMNYSDDLSIDLNREVRDEDNVLFNHEESSQNNASEDTVSNLEEMALDCVKHVSALDDTLAEFEEERASILEQLKALEEKIISLGDNDELLDDIKLIEQSSMYGGDKDLNENGYFNGFSDDKHSPISSLAKKLLPYLDAAENETEEAYTLERQLESESSDMQNSVTILEMDSMKTSIEEEVDLVYERLQALETDKEFLQHCMGSIQNGGEKGVDLLQEILQHLRDLKDVELRLKTLGNDPL</sequence>
<feature type="region of interest" description="Disordered" evidence="6">
    <location>
        <begin position="667"/>
        <end position="694"/>
    </location>
</feature>
<dbReference type="PANTHER" id="PTHR31448:SF34">
    <property type="entry name" value="MYOSIN-BINDING PROTEIN 3"/>
    <property type="match status" value="1"/>
</dbReference>
<name>A0AAN9NMH7_PHACN</name>
<dbReference type="PROSITE" id="PS51775">
    <property type="entry name" value="GTD_BINDING"/>
    <property type="match status" value="1"/>
</dbReference>
<evidence type="ECO:0000256" key="5">
    <source>
        <dbReference type="SAM" id="Coils"/>
    </source>
</evidence>
<feature type="transmembrane region" description="Helical" evidence="7">
    <location>
        <begin position="67"/>
        <end position="93"/>
    </location>
</feature>
<evidence type="ECO:0000313" key="9">
    <source>
        <dbReference type="EMBL" id="KAK7372338.1"/>
    </source>
</evidence>
<feature type="compositionally biased region" description="Acidic residues" evidence="6">
    <location>
        <begin position="249"/>
        <end position="258"/>
    </location>
</feature>
<keyword evidence="10" id="KW-1185">Reference proteome</keyword>
<keyword evidence="5" id="KW-0175">Coiled coil</keyword>
<evidence type="ECO:0000313" key="10">
    <source>
        <dbReference type="Proteomes" id="UP001374584"/>
    </source>
</evidence>
<feature type="domain" description="GTD-binding" evidence="8">
    <location>
        <begin position="734"/>
        <end position="832"/>
    </location>
</feature>
<evidence type="ECO:0000256" key="7">
    <source>
        <dbReference type="SAM" id="Phobius"/>
    </source>
</evidence>
<feature type="region of interest" description="Disordered" evidence="6">
    <location>
        <begin position="462"/>
        <end position="655"/>
    </location>
</feature>
<dbReference type="GO" id="GO:0016020">
    <property type="term" value="C:membrane"/>
    <property type="evidence" value="ECO:0007669"/>
    <property type="project" value="UniProtKB-SubCell"/>
</dbReference>
<feature type="region of interest" description="Disordered" evidence="6">
    <location>
        <begin position="287"/>
        <end position="313"/>
    </location>
</feature>
<comment type="caution">
    <text evidence="9">The sequence shown here is derived from an EMBL/GenBank/DDBJ whole genome shotgun (WGS) entry which is preliminary data.</text>
</comment>
<feature type="coiled-coil region" evidence="5">
    <location>
        <begin position="768"/>
        <end position="841"/>
    </location>
</feature>
<feature type="compositionally biased region" description="Polar residues" evidence="6">
    <location>
        <begin position="507"/>
        <end position="522"/>
    </location>
</feature>
<evidence type="ECO:0000256" key="6">
    <source>
        <dbReference type="SAM" id="MobiDB-lite"/>
    </source>
</evidence>
<evidence type="ECO:0000259" key="8">
    <source>
        <dbReference type="PROSITE" id="PS51775"/>
    </source>
</evidence>
<dbReference type="InterPro" id="IPR039306">
    <property type="entry name" value="MYOB"/>
</dbReference>
<feature type="compositionally biased region" description="Polar residues" evidence="6">
    <location>
        <begin position="580"/>
        <end position="591"/>
    </location>
</feature>
<keyword evidence="4 7" id="KW-0472">Membrane</keyword>
<feature type="compositionally biased region" description="Basic and acidic residues" evidence="6">
    <location>
        <begin position="287"/>
        <end position="301"/>
    </location>
</feature>
<accession>A0AAN9NMH7</accession>
<dbReference type="Pfam" id="PF04576">
    <property type="entry name" value="Zein-binding"/>
    <property type="match status" value="1"/>
</dbReference>
<protein>
    <recommendedName>
        <fullName evidence="8">GTD-binding domain-containing protein</fullName>
    </recommendedName>
</protein>
<feature type="compositionally biased region" description="Basic and acidic residues" evidence="6">
    <location>
        <begin position="667"/>
        <end position="677"/>
    </location>
</feature>
<feature type="compositionally biased region" description="Acidic residues" evidence="6">
    <location>
        <begin position="485"/>
        <end position="498"/>
    </location>
</feature>
<feature type="compositionally biased region" description="Low complexity" evidence="6">
    <location>
        <begin position="613"/>
        <end position="623"/>
    </location>
</feature>
<keyword evidence="3 7" id="KW-1133">Transmembrane helix</keyword>
<feature type="region of interest" description="Disordered" evidence="6">
    <location>
        <begin position="243"/>
        <end position="264"/>
    </location>
</feature>
<feature type="compositionally biased region" description="Acidic residues" evidence="6">
    <location>
        <begin position="554"/>
        <end position="567"/>
    </location>
</feature>
<dbReference type="EMBL" id="JAYMYR010000003">
    <property type="protein sequence ID" value="KAK7372338.1"/>
    <property type="molecule type" value="Genomic_DNA"/>
</dbReference>
<dbReference type="PANTHER" id="PTHR31448">
    <property type="entry name" value="MYOSIN-BINDING PROTEIN 2"/>
    <property type="match status" value="1"/>
</dbReference>